<comment type="caution">
    <text evidence="1">The sequence shown here is derived from an EMBL/GenBank/DDBJ whole genome shotgun (WGS) entry which is preliminary data.</text>
</comment>
<reference evidence="1" key="2">
    <citation type="journal article" date="2020" name="Nat. Commun.">
        <title>Large-scale genome sequencing of mycorrhizal fungi provides insights into the early evolution of symbiotic traits.</title>
        <authorList>
            <person name="Miyauchi S."/>
            <person name="Kiss E."/>
            <person name="Kuo A."/>
            <person name="Drula E."/>
            <person name="Kohler A."/>
            <person name="Sanchez-Garcia M."/>
            <person name="Morin E."/>
            <person name="Andreopoulos B."/>
            <person name="Barry K.W."/>
            <person name="Bonito G."/>
            <person name="Buee M."/>
            <person name="Carver A."/>
            <person name="Chen C."/>
            <person name="Cichocki N."/>
            <person name="Clum A."/>
            <person name="Culley D."/>
            <person name="Crous P.W."/>
            <person name="Fauchery L."/>
            <person name="Girlanda M."/>
            <person name="Hayes R.D."/>
            <person name="Keri Z."/>
            <person name="LaButti K."/>
            <person name="Lipzen A."/>
            <person name="Lombard V."/>
            <person name="Magnuson J."/>
            <person name="Maillard F."/>
            <person name="Murat C."/>
            <person name="Nolan M."/>
            <person name="Ohm R.A."/>
            <person name="Pangilinan J."/>
            <person name="Pereira M.F."/>
            <person name="Perotto S."/>
            <person name="Peter M."/>
            <person name="Pfister S."/>
            <person name="Riley R."/>
            <person name="Sitrit Y."/>
            <person name="Stielow J.B."/>
            <person name="Szollosi G."/>
            <person name="Zifcakova L."/>
            <person name="Stursova M."/>
            <person name="Spatafora J.W."/>
            <person name="Tedersoo L."/>
            <person name="Vaario L.M."/>
            <person name="Yamada A."/>
            <person name="Yan M."/>
            <person name="Wang P."/>
            <person name="Xu J."/>
            <person name="Bruns T."/>
            <person name="Baldrian P."/>
            <person name="Vilgalys R."/>
            <person name="Dunand C."/>
            <person name="Henrissat B."/>
            <person name="Grigoriev I.V."/>
            <person name="Hibbett D."/>
            <person name="Nagy L.G."/>
            <person name="Martin F.M."/>
        </authorList>
    </citation>
    <scope>NUCLEOTIDE SEQUENCE</scope>
    <source>
        <strain evidence="1">BED1</strain>
    </source>
</reference>
<dbReference type="Proteomes" id="UP001194468">
    <property type="component" value="Unassembled WGS sequence"/>
</dbReference>
<evidence type="ECO:0000313" key="1">
    <source>
        <dbReference type="EMBL" id="KAF8450328.1"/>
    </source>
</evidence>
<proteinExistence type="predicted"/>
<keyword evidence="2" id="KW-1185">Reference proteome</keyword>
<evidence type="ECO:0000313" key="2">
    <source>
        <dbReference type="Proteomes" id="UP001194468"/>
    </source>
</evidence>
<reference evidence="1" key="1">
    <citation type="submission" date="2019-10" db="EMBL/GenBank/DDBJ databases">
        <authorList>
            <consortium name="DOE Joint Genome Institute"/>
            <person name="Kuo A."/>
            <person name="Miyauchi S."/>
            <person name="Kiss E."/>
            <person name="Drula E."/>
            <person name="Kohler A."/>
            <person name="Sanchez-Garcia M."/>
            <person name="Andreopoulos B."/>
            <person name="Barry K.W."/>
            <person name="Bonito G."/>
            <person name="Buee M."/>
            <person name="Carver A."/>
            <person name="Chen C."/>
            <person name="Cichocki N."/>
            <person name="Clum A."/>
            <person name="Culley D."/>
            <person name="Crous P.W."/>
            <person name="Fauchery L."/>
            <person name="Girlanda M."/>
            <person name="Hayes R."/>
            <person name="Keri Z."/>
            <person name="LaButti K."/>
            <person name="Lipzen A."/>
            <person name="Lombard V."/>
            <person name="Magnuson J."/>
            <person name="Maillard F."/>
            <person name="Morin E."/>
            <person name="Murat C."/>
            <person name="Nolan M."/>
            <person name="Ohm R."/>
            <person name="Pangilinan J."/>
            <person name="Pereira M."/>
            <person name="Perotto S."/>
            <person name="Peter M."/>
            <person name="Riley R."/>
            <person name="Sitrit Y."/>
            <person name="Stielow B."/>
            <person name="Szollosi G."/>
            <person name="Zifcakova L."/>
            <person name="Stursova M."/>
            <person name="Spatafora J.W."/>
            <person name="Tedersoo L."/>
            <person name="Vaario L.-M."/>
            <person name="Yamada A."/>
            <person name="Yan M."/>
            <person name="Wang P."/>
            <person name="Xu J."/>
            <person name="Bruns T."/>
            <person name="Baldrian P."/>
            <person name="Vilgalys R."/>
            <person name="Henrissat B."/>
            <person name="Grigoriev I.V."/>
            <person name="Hibbett D."/>
            <person name="Nagy L.G."/>
            <person name="Martin F.M."/>
        </authorList>
    </citation>
    <scope>NUCLEOTIDE SEQUENCE</scope>
    <source>
        <strain evidence="1">BED1</strain>
    </source>
</reference>
<dbReference type="AlphaFoldDB" id="A0AAD4C7G9"/>
<accession>A0AAD4C7G9</accession>
<sequence>MIMLTARRTFRTLLQIRQMETDACGIPLKPTWSLRQLVSSYPSPSLSPATFQHLHELSALLPPREGTPEYDITKKELDELVRLVEAVKLVNVDRPTDSSIPDGRVWAEGTGIPLTKEPFDEKIQGTKLLHYASRTLEGMYVVETDRER</sequence>
<name>A0AAD4C7G9_BOLED</name>
<protein>
    <submittedName>
        <fullName evidence="1">Uncharacterized protein</fullName>
    </submittedName>
</protein>
<dbReference type="EMBL" id="WHUW01000002">
    <property type="protein sequence ID" value="KAF8450328.1"/>
    <property type="molecule type" value="Genomic_DNA"/>
</dbReference>
<organism evidence="1 2">
    <name type="scientific">Boletus edulis BED1</name>
    <dbReference type="NCBI Taxonomy" id="1328754"/>
    <lineage>
        <taxon>Eukaryota</taxon>
        <taxon>Fungi</taxon>
        <taxon>Dikarya</taxon>
        <taxon>Basidiomycota</taxon>
        <taxon>Agaricomycotina</taxon>
        <taxon>Agaricomycetes</taxon>
        <taxon>Agaricomycetidae</taxon>
        <taxon>Boletales</taxon>
        <taxon>Boletineae</taxon>
        <taxon>Boletaceae</taxon>
        <taxon>Boletoideae</taxon>
        <taxon>Boletus</taxon>
    </lineage>
</organism>
<gene>
    <name evidence="1" type="ORF">L210DRAFT_3520301</name>
</gene>